<gene>
    <name evidence="2" type="ORF">EPA93_31625</name>
</gene>
<keyword evidence="3" id="KW-1185">Reference proteome</keyword>
<dbReference type="EMBL" id="CP035758">
    <property type="protein sequence ID" value="QBD80280.1"/>
    <property type="molecule type" value="Genomic_DNA"/>
</dbReference>
<dbReference type="OrthoDB" id="9775557at2"/>
<dbReference type="InterPro" id="IPR000073">
    <property type="entry name" value="AB_hydrolase_1"/>
</dbReference>
<evidence type="ECO:0000313" key="2">
    <source>
        <dbReference type="EMBL" id="QBD80280.1"/>
    </source>
</evidence>
<evidence type="ECO:0000313" key="3">
    <source>
        <dbReference type="Proteomes" id="UP000290365"/>
    </source>
</evidence>
<dbReference type="Pfam" id="PF00561">
    <property type="entry name" value="Abhydrolase_1"/>
    <property type="match status" value="1"/>
</dbReference>
<dbReference type="SUPFAM" id="SSF53474">
    <property type="entry name" value="alpha/beta-Hydrolases"/>
    <property type="match status" value="1"/>
</dbReference>
<dbReference type="InterPro" id="IPR029058">
    <property type="entry name" value="AB_hydrolase_fold"/>
</dbReference>
<dbReference type="GO" id="GO:0016020">
    <property type="term" value="C:membrane"/>
    <property type="evidence" value="ECO:0007669"/>
    <property type="project" value="TreeGrafter"/>
</dbReference>
<dbReference type="Gene3D" id="3.40.50.1820">
    <property type="entry name" value="alpha/beta hydrolase"/>
    <property type="match status" value="1"/>
</dbReference>
<dbReference type="GO" id="GO:0047372">
    <property type="term" value="F:monoacylglycerol lipase activity"/>
    <property type="evidence" value="ECO:0007669"/>
    <property type="project" value="TreeGrafter"/>
</dbReference>
<feature type="domain" description="AB hydrolase-1" evidence="1">
    <location>
        <begin position="49"/>
        <end position="236"/>
    </location>
</feature>
<reference evidence="2 3" key="1">
    <citation type="submission" date="2019-01" db="EMBL/GenBank/DDBJ databases">
        <title>Ktedonosporobacter rubrisoli SCAWS-G2.</title>
        <authorList>
            <person name="Huang Y."/>
            <person name="Yan B."/>
        </authorList>
    </citation>
    <scope>NUCLEOTIDE SEQUENCE [LARGE SCALE GENOMIC DNA]</scope>
    <source>
        <strain evidence="2 3">SCAWS-G2</strain>
    </source>
</reference>
<dbReference type="PRINTS" id="PR00111">
    <property type="entry name" value="ABHYDROLASE"/>
</dbReference>
<keyword evidence="2" id="KW-0378">Hydrolase</keyword>
<sequence>MHMIKPHSSFVDVNDIRLHYLEWDPAKICQDPATANADNSFEQDSDDLPIVLLHGLNATADTWRLLAEQICSQRQLIAFDLRGHGQSDQPEDGYDLVTIAEDIISAMATLGLGQVALVGHGLGARIALVLTARHPALISHLVLVDCPLVEPKHWPGMTRERFIRDKETPDIYASEQHYLQTMQDEMASFWSPDVEAILKTYIRELPNGHVEEGLRTSYQRQMRESLWEDRALSYYSKLTCPVLLVPAADQPHPDEELPERLENADEFAAAKGYMAAQVARTIPRCTVLWMPDTTHEIQLQRPQLLAQAIANFVKE</sequence>
<dbReference type="GO" id="GO:0046464">
    <property type="term" value="P:acylglycerol catabolic process"/>
    <property type="evidence" value="ECO:0007669"/>
    <property type="project" value="TreeGrafter"/>
</dbReference>
<dbReference type="KEGG" id="kbs:EPA93_31625"/>
<dbReference type="PANTHER" id="PTHR43798">
    <property type="entry name" value="MONOACYLGLYCEROL LIPASE"/>
    <property type="match status" value="1"/>
</dbReference>
<proteinExistence type="predicted"/>
<accession>A0A4P6JXZ5</accession>
<organism evidence="2 3">
    <name type="scientific">Ktedonosporobacter rubrisoli</name>
    <dbReference type="NCBI Taxonomy" id="2509675"/>
    <lineage>
        <taxon>Bacteria</taxon>
        <taxon>Bacillati</taxon>
        <taxon>Chloroflexota</taxon>
        <taxon>Ktedonobacteria</taxon>
        <taxon>Ktedonobacterales</taxon>
        <taxon>Ktedonosporobacteraceae</taxon>
        <taxon>Ktedonosporobacter</taxon>
    </lineage>
</organism>
<name>A0A4P6JXZ5_KTERU</name>
<evidence type="ECO:0000259" key="1">
    <source>
        <dbReference type="Pfam" id="PF00561"/>
    </source>
</evidence>
<dbReference type="AlphaFoldDB" id="A0A4P6JXZ5"/>
<protein>
    <submittedName>
        <fullName evidence="2">Alpha/beta hydrolase</fullName>
    </submittedName>
</protein>
<dbReference type="InterPro" id="IPR050266">
    <property type="entry name" value="AB_hydrolase_sf"/>
</dbReference>
<dbReference type="PANTHER" id="PTHR43798:SF5">
    <property type="entry name" value="MONOACYLGLYCEROL LIPASE ABHD6"/>
    <property type="match status" value="1"/>
</dbReference>
<dbReference type="Proteomes" id="UP000290365">
    <property type="component" value="Chromosome"/>
</dbReference>